<feature type="active site" description="Charge relay system" evidence="8">
    <location>
        <position position="268"/>
    </location>
</feature>
<dbReference type="InterPro" id="IPR000209">
    <property type="entry name" value="Peptidase_S8/S53_dom"/>
</dbReference>
<evidence type="ECO:0000256" key="10">
    <source>
        <dbReference type="SAM" id="MobiDB-lite"/>
    </source>
</evidence>
<dbReference type="PROSITE" id="PS51892">
    <property type="entry name" value="SUBTILASE"/>
    <property type="match status" value="1"/>
</dbReference>
<evidence type="ECO:0000256" key="11">
    <source>
        <dbReference type="SAM" id="SignalP"/>
    </source>
</evidence>
<proteinExistence type="inferred from homology"/>
<dbReference type="Gene3D" id="3.40.50.200">
    <property type="entry name" value="Peptidase S8/S53 domain"/>
    <property type="match status" value="2"/>
</dbReference>
<protein>
    <submittedName>
        <fullName evidence="13">S8 family serine peptidase</fullName>
    </submittedName>
</protein>
<dbReference type="InterPro" id="IPR003137">
    <property type="entry name" value="PA_domain"/>
</dbReference>
<keyword evidence="5 11" id="KW-0732">Signal</keyword>
<evidence type="ECO:0000259" key="12">
    <source>
        <dbReference type="PROSITE" id="PS51272"/>
    </source>
</evidence>
<dbReference type="InterPro" id="IPR050131">
    <property type="entry name" value="Peptidase_S8_subtilisin-like"/>
</dbReference>
<evidence type="ECO:0000256" key="9">
    <source>
        <dbReference type="RuleBase" id="RU003355"/>
    </source>
</evidence>
<comment type="similarity">
    <text evidence="1 8 9">Belongs to the peptidase S8 family.</text>
</comment>
<dbReference type="Pfam" id="PF00082">
    <property type="entry name" value="Peptidase_S8"/>
    <property type="match status" value="1"/>
</dbReference>
<dbReference type="PANTHER" id="PTHR43806:SF65">
    <property type="entry name" value="SERINE PROTEASE APRX"/>
    <property type="match status" value="1"/>
</dbReference>
<keyword evidence="4 8" id="KW-0645">Protease</keyword>
<keyword evidence="7 8" id="KW-0720">Serine protease</keyword>
<dbReference type="InterPro" id="IPR046450">
    <property type="entry name" value="PA_dom_sf"/>
</dbReference>
<dbReference type="InterPro" id="IPR022398">
    <property type="entry name" value="Peptidase_S8_His-AS"/>
</dbReference>
<dbReference type="InterPro" id="IPR023828">
    <property type="entry name" value="Peptidase_S8_Ser-AS"/>
</dbReference>
<keyword evidence="2" id="KW-0134">Cell wall</keyword>
<keyword evidence="14" id="KW-1185">Reference proteome</keyword>
<comment type="caution">
    <text evidence="13">The sequence shown here is derived from an EMBL/GenBank/DDBJ whole genome shotgun (WGS) entry which is preliminary data.</text>
</comment>
<feature type="signal peptide" evidence="11">
    <location>
        <begin position="1"/>
        <end position="26"/>
    </location>
</feature>
<dbReference type="EMBL" id="JAAAMV010000034">
    <property type="protein sequence ID" value="NBD28023.1"/>
    <property type="molecule type" value="Genomic_DNA"/>
</dbReference>
<dbReference type="InterPro" id="IPR034213">
    <property type="entry name" value="S8_Vpr-like"/>
</dbReference>
<evidence type="ECO:0000256" key="3">
    <source>
        <dbReference type="ARBA" id="ARBA00022525"/>
    </source>
</evidence>
<feature type="active site" description="Charge relay system" evidence="8">
    <location>
        <position position="225"/>
    </location>
</feature>
<keyword evidence="6 8" id="KW-0378">Hydrolase</keyword>
<feature type="domain" description="SLH" evidence="12">
    <location>
        <begin position="1290"/>
        <end position="1352"/>
    </location>
</feature>
<dbReference type="InterPro" id="IPR015500">
    <property type="entry name" value="Peptidase_S8_subtilisin-rel"/>
</dbReference>
<keyword evidence="3" id="KW-0964">Secreted</keyword>
<feature type="domain" description="SLH" evidence="12">
    <location>
        <begin position="1230"/>
        <end position="1289"/>
    </location>
</feature>
<feature type="active site" description="Charge relay system" evidence="8">
    <location>
        <position position="629"/>
    </location>
</feature>
<dbReference type="Pfam" id="PF02225">
    <property type="entry name" value="PA"/>
    <property type="match status" value="1"/>
</dbReference>
<dbReference type="CDD" id="cd07474">
    <property type="entry name" value="Peptidases_S8_subtilisin_Vpr-like"/>
    <property type="match status" value="1"/>
</dbReference>
<evidence type="ECO:0000256" key="7">
    <source>
        <dbReference type="ARBA" id="ARBA00022825"/>
    </source>
</evidence>
<dbReference type="SUPFAM" id="SSF52743">
    <property type="entry name" value="Subtilisin-like"/>
    <property type="match status" value="1"/>
</dbReference>
<dbReference type="PROSITE" id="PS00137">
    <property type="entry name" value="SUBTILASE_HIS"/>
    <property type="match status" value="1"/>
</dbReference>
<sequence length="1417" mass="147767">MQKRFPKVSSIIVATAVLAASLYQPAFPVAAGASADGPLPAAVSADSDINLFEAYADDWKRSLSSAPGASDNLFISPEIDTSSAGPVSVIVQLSAQPAAVGKYAASKGYKTLAAEATAKAVQTEQAAFLKTANASGLSLNVGYRYNQVLNGMAVTLPGNRIAKLAKLPGVRAIYPNLTYTSKPLQSYEAEAEDPRIDMDPLKQLGVDEAWAEGYTGKGLKVGVIDTGVDYVHPDLKGAFKGGHDSFYNDDDPYEDIPVPEQLVAGTSHGTHVSGTIAGRAANADGHFLQKGIAYESDLYVYKVLGGPLGNGTSAMIVDGIEHAVKDGMDVINLSLGDDGTKDPYSAEAIAINNAALAGVVPVIAAGNAAMDAPYYYSLGSPSTAELGITVGAATSEIDTYETVAASSLTGQSYALRAMAWAPGKTDFASQLGTDPIEAVYLGFGFESDYGDKDVAGKIVIVTRTHSSQQLPFGQQIISAKQHGAKAIVIFNGTTNDTRDVWQTNTVDLSESIPGRDGPIGYMGFQGQYDDFIPAFDIAGKEGRALVRAMLKQPDVPTTLTFDKPFANVVLPGDTMAEFSSRGPNQDGRFGIKPDVVAPGHRIRSSVPAYGLVHPDADYAEAYARYSGTSMATPHIAGLALLLKDKFPNWTPSDVRAALANTSDPLADENGTPYDAYSQGAGRADLPNALHTAALLKSMDEITILDKDMKPVKLPGEASSVAFGVVDPAGDAAAASTLQLKSVTDKTVTYAAKTELHEVFTNKPGYATTPDWDGITVKLTGLDTGDKIALGAGKARTFGLSVEADPNAKPGVYEGTVVLESEGVPTLHLPFVFHIGKKSLANENAFGGIDVTNRVVSPQSPIDITLHYNGGGFNVLQLALLDNDGRYYGLLANWKSAKNGVDQYMPEGDYVIEDFNGSYMSPEQDIGGTNGSYELPSLPDGQYVLSAVTAYSIFGFTSEVHFSNMTINVDNDYAGGGEQPGGGNPGDGNPGGGNPGGGNENPGTPLTSDPAPTDDLTDVTASVIAAAQTRIALKPQTSSAGGVLTVTVDDADLDRALKAAAGSAAIIVETSAADAAEATLRFTSAQAQRLKAAPAGSSVVFAWNGASVALPTSALGSISEDAGLVIRIKPQADSVKRFESAYPDAKVIGTPISFEASSVKDDRETPISLTGNDTVIRAFRIDGDGKAAATGALYEENGKVRPAPATFTSGKEGGTIATVARPGFSTYAAATRDVAFSDIGSSWAKDEIRKLAASFVMNGVDTDAFAPKRNVTRAEFASMLVRALGLKVQDAAAPFTDVSANDWFAGEVAAAYAAGLVTGDHGRFQPDAAISRQDLAVMLNRALKQLHANPASTGGIVYNDAGTFGAYAIKDIQAVTEAGLMNGIAAQSGHLFRPAEATTREAAAKVLYQLLQAAERID</sequence>
<dbReference type="InterPro" id="IPR010259">
    <property type="entry name" value="S8pro/Inhibitor_I9"/>
</dbReference>
<feature type="region of interest" description="Disordered" evidence="10">
    <location>
        <begin position="972"/>
        <end position="1015"/>
    </location>
</feature>
<feature type="domain" description="SLH" evidence="12">
    <location>
        <begin position="1354"/>
        <end position="1417"/>
    </location>
</feature>
<dbReference type="PROSITE" id="PS00136">
    <property type="entry name" value="SUBTILASE_ASP"/>
    <property type="match status" value="1"/>
</dbReference>
<dbReference type="RefSeq" id="WP_161747045.1">
    <property type="nucleotide sequence ID" value="NZ_JAAAMV010000034.1"/>
</dbReference>
<evidence type="ECO:0000313" key="14">
    <source>
        <dbReference type="Proteomes" id="UP000665561"/>
    </source>
</evidence>
<dbReference type="InterPro" id="IPR036852">
    <property type="entry name" value="Peptidase_S8/S53_dom_sf"/>
</dbReference>
<evidence type="ECO:0000256" key="1">
    <source>
        <dbReference type="ARBA" id="ARBA00011073"/>
    </source>
</evidence>
<dbReference type="InterPro" id="IPR023827">
    <property type="entry name" value="Peptidase_S8_Asp-AS"/>
</dbReference>
<gene>
    <name evidence="13" type="ORF">GT019_29515</name>
</gene>
<organism evidence="13 14">
    <name type="scientific">Paenibacillus glycinis</name>
    <dbReference type="NCBI Taxonomy" id="2697035"/>
    <lineage>
        <taxon>Bacteria</taxon>
        <taxon>Bacillati</taxon>
        <taxon>Bacillota</taxon>
        <taxon>Bacilli</taxon>
        <taxon>Bacillales</taxon>
        <taxon>Paenibacillaceae</taxon>
        <taxon>Paenibacillus</taxon>
    </lineage>
</organism>
<feature type="chain" id="PRO_5045145688" evidence="11">
    <location>
        <begin position="27"/>
        <end position="1417"/>
    </location>
</feature>
<name>A0ABW9Y051_9BACL</name>
<evidence type="ECO:0000256" key="2">
    <source>
        <dbReference type="ARBA" id="ARBA00022512"/>
    </source>
</evidence>
<accession>A0ABW9Y051</accession>
<dbReference type="Proteomes" id="UP000665561">
    <property type="component" value="Unassembled WGS sequence"/>
</dbReference>
<reference evidence="13 14" key="1">
    <citation type="submission" date="2020-01" db="EMBL/GenBank/DDBJ databases">
        <title>Paenibacillus soybeanensis sp. nov. isolated from the nodules of soybean (Glycine max(L.) Merr).</title>
        <authorList>
            <person name="Wang H."/>
        </authorList>
    </citation>
    <scope>NUCLEOTIDE SEQUENCE [LARGE SCALE GENOMIC DNA]</scope>
    <source>
        <strain evidence="13 14">T1</strain>
    </source>
</reference>
<feature type="compositionally biased region" description="Gly residues" evidence="10">
    <location>
        <begin position="973"/>
        <end position="999"/>
    </location>
</feature>
<dbReference type="PANTHER" id="PTHR43806">
    <property type="entry name" value="PEPTIDASE S8"/>
    <property type="match status" value="1"/>
</dbReference>
<dbReference type="Pfam" id="PF05922">
    <property type="entry name" value="Inhibitor_I9"/>
    <property type="match status" value="1"/>
</dbReference>
<dbReference type="PROSITE" id="PS51272">
    <property type="entry name" value="SLH"/>
    <property type="match status" value="3"/>
</dbReference>
<dbReference type="SUPFAM" id="SSF52025">
    <property type="entry name" value="PA domain"/>
    <property type="match status" value="1"/>
</dbReference>
<evidence type="ECO:0000256" key="4">
    <source>
        <dbReference type="ARBA" id="ARBA00022670"/>
    </source>
</evidence>
<evidence type="ECO:0000313" key="13">
    <source>
        <dbReference type="EMBL" id="NBD28023.1"/>
    </source>
</evidence>
<evidence type="ECO:0000256" key="8">
    <source>
        <dbReference type="PROSITE-ProRule" id="PRU01240"/>
    </source>
</evidence>
<dbReference type="PROSITE" id="PS00138">
    <property type="entry name" value="SUBTILASE_SER"/>
    <property type="match status" value="1"/>
</dbReference>
<dbReference type="InterPro" id="IPR001119">
    <property type="entry name" value="SLH_dom"/>
</dbReference>
<evidence type="ECO:0000256" key="6">
    <source>
        <dbReference type="ARBA" id="ARBA00022801"/>
    </source>
</evidence>
<dbReference type="PRINTS" id="PR00723">
    <property type="entry name" value="SUBTILISIN"/>
</dbReference>
<dbReference type="Gene3D" id="3.50.30.30">
    <property type="match status" value="1"/>
</dbReference>
<dbReference type="Pfam" id="PF00395">
    <property type="entry name" value="SLH"/>
    <property type="match status" value="3"/>
</dbReference>
<evidence type="ECO:0000256" key="5">
    <source>
        <dbReference type="ARBA" id="ARBA00022729"/>
    </source>
</evidence>